<reference evidence="2" key="1">
    <citation type="journal article" date="2022" name="Mol. Ecol. Resour.">
        <title>The genomes of chicory, endive, great burdock and yacon provide insights into Asteraceae palaeo-polyploidization history and plant inulin production.</title>
        <authorList>
            <person name="Fan W."/>
            <person name="Wang S."/>
            <person name="Wang H."/>
            <person name="Wang A."/>
            <person name="Jiang F."/>
            <person name="Liu H."/>
            <person name="Zhao H."/>
            <person name="Xu D."/>
            <person name="Zhang Y."/>
        </authorList>
    </citation>
    <scope>NUCLEOTIDE SEQUENCE [LARGE SCALE GENOMIC DNA]</scope>
    <source>
        <strain evidence="2">cv. Yunnan</strain>
    </source>
</reference>
<sequence length="70" mass="7562">MGDDDLTSSWPEEVRVGNSIGAETMVIGPPRTRLFRFSGYGVVGQGEGALHARTKEMLLESGAWNISPQV</sequence>
<protein>
    <submittedName>
        <fullName evidence="1">Uncharacterized protein</fullName>
    </submittedName>
</protein>
<evidence type="ECO:0000313" key="1">
    <source>
        <dbReference type="EMBL" id="KAI3794669.1"/>
    </source>
</evidence>
<dbReference type="EMBL" id="CM042029">
    <property type="protein sequence ID" value="KAI3794669.1"/>
    <property type="molecule type" value="Genomic_DNA"/>
</dbReference>
<dbReference type="Proteomes" id="UP001056120">
    <property type="component" value="Linkage Group LG12"/>
</dbReference>
<organism evidence="1 2">
    <name type="scientific">Smallanthus sonchifolius</name>
    <dbReference type="NCBI Taxonomy" id="185202"/>
    <lineage>
        <taxon>Eukaryota</taxon>
        <taxon>Viridiplantae</taxon>
        <taxon>Streptophyta</taxon>
        <taxon>Embryophyta</taxon>
        <taxon>Tracheophyta</taxon>
        <taxon>Spermatophyta</taxon>
        <taxon>Magnoliopsida</taxon>
        <taxon>eudicotyledons</taxon>
        <taxon>Gunneridae</taxon>
        <taxon>Pentapetalae</taxon>
        <taxon>asterids</taxon>
        <taxon>campanulids</taxon>
        <taxon>Asterales</taxon>
        <taxon>Asteraceae</taxon>
        <taxon>Asteroideae</taxon>
        <taxon>Heliantheae alliance</taxon>
        <taxon>Millerieae</taxon>
        <taxon>Smallanthus</taxon>
    </lineage>
</organism>
<name>A0ACB9HFU0_9ASTR</name>
<evidence type="ECO:0000313" key="2">
    <source>
        <dbReference type="Proteomes" id="UP001056120"/>
    </source>
</evidence>
<accession>A0ACB9HFU0</accession>
<reference evidence="1 2" key="2">
    <citation type="journal article" date="2022" name="Mol. Ecol. Resour.">
        <title>The genomes of chicory, endive, great burdock and yacon provide insights into Asteraceae paleo-polyploidization history and plant inulin production.</title>
        <authorList>
            <person name="Fan W."/>
            <person name="Wang S."/>
            <person name="Wang H."/>
            <person name="Wang A."/>
            <person name="Jiang F."/>
            <person name="Liu H."/>
            <person name="Zhao H."/>
            <person name="Xu D."/>
            <person name="Zhang Y."/>
        </authorList>
    </citation>
    <scope>NUCLEOTIDE SEQUENCE [LARGE SCALE GENOMIC DNA]</scope>
    <source>
        <strain evidence="2">cv. Yunnan</strain>
        <tissue evidence="1">Leaves</tissue>
    </source>
</reference>
<proteinExistence type="predicted"/>
<comment type="caution">
    <text evidence="1">The sequence shown here is derived from an EMBL/GenBank/DDBJ whole genome shotgun (WGS) entry which is preliminary data.</text>
</comment>
<gene>
    <name evidence="1" type="ORF">L1987_37302</name>
</gene>
<keyword evidence="2" id="KW-1185">Reference proteome</keyword>